<organism evidence="9">
    <name type="scientific">Capitella teleta</name>
    <name type="common">Polychaete worm</name>
    <dbReference type="NCBI Taxonomy" id="283909"/>
    <lineage>
        <taxon>Eukaryota</taxon>
        <taxon>Metazoa</taxon>
        <taxon>Spiralia</taxon>
        <taxon>Lophotrochozoa</taxon>
        <taxon>Annelida</taxon>
        <taxon>Polychaeta</taxon>
        <taxon>Sedentaria</taxon>
        <taxon>Scolecida</taxon>
        <taxon>Capitellidae</taxon>
        <taxon>Capitella</taxon>
    </lineage>
</organism>
<protein>
    <recommendedName>
        <fullName evidence="8">Peptidase S8/S53 domain-containing protein</fullName>
    </recommendedName>
</protein>
<dbReference type="PANTHER" id="PTHR43806:SF11">
    <property type="entry name" value="CEREVISIN-RELATED"/>
    <property type="match status" value="1"/>
</dbReference>
<dbReference type="GO" id="GO:0006508">
    <property type="term" value="P:proteolysis"/>
    <property type="evidence" value="ECO:0007669"/>
    <property type="project" value="UniProtKB-KW"/>
</dbReference>
<dbReference type="EMBL" id="KB308943">
    <property type="protein sequence ID" value="ELT96038.1"/>
    <property type="molecule type" value="Genomic_DNA"/>
</dbReference>
<evidence type="ECO:0000256" key="6">
    <source>
        <dbReference type="RuleBase" id="RU003355"/>
    </source>
</evidence>
<dbReference type="PRINTS" id="PR00723">
    <property type="entry name" value="SUBTILISIN"/>
</dbReference>
<dbReference type="EnsemblMetazoa" id="CapteT163820">
    <property type="protein sequence ID" value="CapteP163820"/>
    <property type="gene ID" value="CapteG163820"/>
</dbReference>
<dbReference type="PANTHER" id="PTHR43806">
    <property type="entry name" value="PEPTIDASE S8"/>
    <property type="match status" value="1"/>
</dbReference>
<evidence type="ECO:0000256" key="4">
    <source>
        <dbReference type="ARBA" id="ARBA00022825"/>
    </source>
</evidence>
<feature type="signal peptide" evidence="7">
    <location>
        <begin position="1"/>
        <end position="19"/>
    </location>
</feature>
<keyword evidence="7" id="KW-0732">Signal</keyword>
<dbReference type="PROSITE" id="PS00138">
    <property type="entry name" value="SUBTILASE_SER"/>
    <property type="match status" value="1"/>
</dbReference>
<evidence type="ECO:0000256" key="1">
    <source>
        <dbReference type="ARBA" id="ARBA00011073"/>
    </source>
</evidence>
<dbReference type="Gene3D" id="3.40.50.200">
    <property type="entry name" value="Peptidase S8/S53 domain"/>
    <property type="match status" value="1"/>
</dbReference>
<dbReference type="Pfam" id="PF00082">
    <property type="entry name" value="Peptidase_S8"/>
    <property type="match status" value="1"/>
</dbReference>
<proteinExistence type="inferred from homology"/>
<dbReference type="OrthoDB" id="206201at2759"/>
<dbReference type="PROSITE" id="PS00137">
    <property type="entry name" value="SUBTILASE_HIS"/>
    <property type="match status" value="1"/>
</dbReference>
<dbReference type="Proteomes" id="UP000014760">
    <property type="component" value="Unassembled WGS sequence"/>
</dbReference>
<dbReference type="OMA" id="DNPPSWG"/>
<dbReference type="GO" id="GO:0004252">
    <property type="term" value="F:serine-type endopeptidase activity"/>
    <property type="evidence" value="ECO:0007669"/>
    <property type="project" value="UniProtKB-UniRule"/>
</dbReference>
<reference evidence="10" key="3">
    <citation type="submission" date="2015-06" db="UniProtKB">
        <authorList>
            <consortium name="EnsemblMetazoa"/>
        </authorList>
    </citation>
    <scope>IDENTIFICATION</scope>
</reference>
<dbReference type="PROSITE" id="PS51892">
    <property type="entry name" value="SUBTILASE"/>
    <property type="match status" value="1"/>
</dbReference>
<sequence>MASLRLLVVSFCFLAACQARAPLVNTNQKSVVAGEYLVVLKAGSVGLASSANVNVLNSFNINGWRALHVSVESSMLAALRDDSNVELIEANTMEAHISCTEQDAGSEIWGLVRTSSRADNVDYDTEMYWIDADDGSGVDSYIVDTGINIAHVDYGGRASHGFTAPGIGEGNDDLNGHGTHCAGTVGGSTYGVAKNTNLIAVKVMNRFGSGLTTDIVAGIEYVTTQHQASTSKKSVMNISLGSAGDSPAMNGAVEAAIAAGVHAAIAAGNSNADACNFSPARVEDALTTAASNIADDMASFTNYGTCVDVIAPGQDILSTWIGSNTATNSISGTSMAAPHICGWVARYLSTFEDGAPPTPLEVKDYLQANGGTRDVINLEAPKDTTPNIILHAACEE</sequence>
<dbReference type="PROSITE" id="PS51257">
    <property type="entry name" value="PROKAR_LIPOPROTEIN"/>
    <property type="match status" value="1"/>
</dbReference>
<reference evidence="9 11" key="2">
    <citation type="journal article" date="2013" name="Nature">
        <title>Insights into bilaterian evolution from three spiralian genomes.</title>
        <authorList>
            <person name="Simakov O."/>
            <person name="Marletaz F."/>
            <person name="Cho S.J."/>
            <person name="Edsinger-Gonzales E."/>
            <person name="Havlak P."/>
            <person name="Hellsten U."/>
            <person name="Kuo D.H."/>
            <person name="Larsson T."/>
            <person name="Lv J."/>
            <person name="Arendt D."/>
            <person name="Savage R."/>
            <person name="Osoegawa K."/>
            <person name="de Jong P."/>
            <person name="Grimwood J."/>
            <person name="Chapman J.A."/>
            <person name="Shapiro H."/>
            <person name="Aerts A."/>
            <person name="Otillar R.P."/>
            <person name="Terry A.Y."/>
            <person name="Boore J.L."/>
            <person name="Grigoriev I.V."/>
            <person name="Lindberg D.R."/>
            <person name="Seaver E.C."/>
            <person name="Weisblat D.A."/>
            <person name="Putnam N.H."/>
            <person name="Rokhsar D.S."/>
        </authorList>
    </citation>
    <scope>NUCLEOTIDE SEQUENCE</scope>
    <source>
        <strain evidence="9 11">I ESC-2004</strain>
    </source>
</reference>
<evidence type="ECO:0000313" key="10">
    <source>
        <dbReference type="EnsemblMetazoa" id="CapteP163820"/>
    </source>
</evidence>
<dbReference type="InterPro" id="IPR022398">
    <property type="entry name" value="Peptidase_S8_His-AS"/>
</dbReference>
<dbReference type="CDD" id="cd04077">
    <property type="entry name" value="Peptidases_S8_PCSK9_ProteinaseK_like"/>
    <property type="match status" value="1"/>
</dbReference>
<dbReference type="InterPro" id="IPR034193">
    <property type="entry name" value="PCSK9_ProteinaseK-like"/>
</dbReference>
<dbReference type="InterPro" id="IPR023827">
    <property type="entry name" value="Peptidase_S8_Asp-AS"/>
</dbReference>
<keyword evidence="4 5" id="KW-0720">Serine protease</keyword>
<keyword evidence="3 5" id="KW-0378">Hydrolase</keyword>
<dbReference type="SUPFAM" id="SSF52743">
    <property type="entry name" value="Subtilisin-like"/>
    <property type="match status" value="1"/>
</dbReference>
<dbReference type="FunFam" id="3.40.50.200:FF:000007">
    <property type="entry name" value="Subtilisin-like serine protease"/>
    <property type="match status" value="1"/>
</dbReference>
<keyword evidence="2 5" id="KW-0645">Protease</keyword>
<evidence type="ECO:0000256" key="3">
    <source>
        <dbReference type="ARBA" id="ARBA00022801"/>
    </source>
</evidence>
<evidence type="ECO:0000313" key="9">
    <source>
        <dbReference type="EMBL" id="ELT96038.1"/>
    </source>
</evidence>
<dbReference type="InterPro" id="IPR023828">
    <property type="entry name" value="Peptidase_S8_Ser-AS"/>
</dbReference>
<dbReference type="PROSITE" id="PS00136">
    <property type="entry name" value="SUBTILASE_ASP"/>
    <property type="match status" value="1"/>
</dbReference>
<feature type="chain" id="PRO_5010979144" description="Peptidase S8/S53 domain-containing protein" evidence="7">
    <location>
        <begin position="20"/>
        <end position="396"/>
    </location>
</feature>
<evidence type="ECO:0000313" key="11">
    <source>
        <dbReference type="Proteomes" id="UP000014760"/>
    </source>
</evidence>
<evidence type="ECO:0000256" key="5">
    <source>
        <dbReference type="PROSITE-ProRule" id="PRU01240"/>
    </source>
</evidence>
<evidence type="ECO:0000259" key="8">
    <source>
        <dbReference type="Pfam" id="PF00082"/>
    </source>
</evidence>
<keyword evidence="11" id="KW-1185">Reference proteome</keyword>
<dbReference type="InterPro" id="IPR036852">
    <property type="entry name" value="Peptidase_S8/S53_dom_sf"/>
</dbReference>
<evidence type="ECO:0000256" key="2">
    <source>
        <dbReference type="ARBA" id="ARBA00022670"/>
    </source>
</evidence>
<feature type="domain" description="Peptidase S8/S53" evidence="8">
    <location>
        <begin position="142"/>
        <end position="367"/>
    </location>
</feature>
<feature type="active site" description="Charge relay system" evidence="5">
    <location>
        <position position="334"/>
    </location>
</feature>
<name>R7TQ62_CAPTE</name>
<reference evidence="11" key="1">
    <citation type="submission" date="2012-12" db="EMBL/GenBank/DDBJ databases">
        <authorList>
            <person name="Hellsten U."/>
            <person name="Grimwood J."/>
            <person name="Chapman J.A."/>
            <person name="Shapiro H."/>
            <person name="Aerts A."/>
            <person name="Otillar R.P."/>
            <person name="Terry A.Y."/>
            <person name="Boore J.L."/>
            <person name="Simakov O."/>
            <person name="Marletaz F."/>
            <person name="Cho S.-J."/>
            <person name="Edsinger-Gonzales E."/>
            <person name="Havlak P."/>
            <person name="Kuo D.-H."/>
            <person name="Larsson T."/>
            <person name="Lv J."/>
            <person name="Arendt D."/>
            <person name="Savage R."/>
            <person name="Osoegawa K."/>
            <person name="de Jong P."/>
            <person name="Lindberg D.R."/>
            <person name="Seaver E.C."/>
            <person name="Weisblat D.A."/>
            <person name="Putnam N.H."/>
            <person name="Grigoriev I.V."/>
            <person name="Rokhsar D.S."/>
        </authorList>
    </citation>
    <scope>NUCLEOTIDE SEQUENCE</scope>
    <source>
        <strain evidence="11">I ESC-2004</strain>
    </source>
</reference>
<dbReference type="InterPro" id="IPR050131">
    <property type="entry name" value="Peptidase_S8_subtilisin-like"/>
</dbReference>
<accession>R7TQ62</accession>
<dbReference type="AlphaFoldDB" id="R7TQ62"/>
<feature type="active site" description="Charge relay system" evidence="5">
    <location>
        <position position="144"/>
    </location>
</feature>
<gene>
    <name evidence="9" type="ORF">CAPTEDRAFT_163820</name>
</gene>
<dbReference type="HOGENOM" id="CLU_011263_1_1_1"/>
<dbReference type="InterPro" id="IPR015500">
    <property type="entry name" value="Peptidase_S8_subtilisin-rel"/>
</dbReference>
<dbReference type="InterPro" id="IPR000209">
    <property type="entry name" value="Peptidase_S8/S53_dom"/>
</dbReference>
<dbReference type="GO" id="GO:0005615">
    <property type="term" value="C:extracellular space"/>
    <property type="evidence" value="ECO:0007669"/>
    <property type="project" value="TreeGrafter"/>
</dbReference>
<dbReference type="STRING" id="283909.R7TQ62"/>
<dbReference type="EMBL" id="AMQN01011568">
    <property type="status" value="NOT_ANNOTATED_CDS"/>
    <property type="molecule type" value="Genomic_DNA"/>
</dbReference>
<evidence type="ECO:0000256" key="7">
    <source>
        <dbReference type="SAM" id="SignalP"/>
    </source>
</evidence>
<feature type="active site" description="Charge relay system" evidence="5">
    <location>
        <position position="177"/>
    </location>
</feature>
<comment type="similarity">
    <text evidence="1 5 6">Belongs to the peptidase S8 family.</text>
</comment>